<keyword evidence="6" id="KW-0833">Ubl conjugation pathway</keyword>
<dbReference type="AlphaFoldDB" id="A0A9D4U5Z4"/>
<dbReference type="PROSITE" id="PS00108">
    <property type="entry name" value="PROTEIN_KINASE_ST"/>
    <property type="match status" value="1"/>
</dbReference>
<dbReference type="SMART" id="SM00504">
    <property type="entry name" value="Ubox"/>
    <property type="match status" value="1"/>
</dbReference>
<accession>A0A9D4U5Z4</accession>
<dbReference type="Gene3D" id="1.10.510.10">
    <property type="entry name" value="Transferase(Phosphotransferase) domain 1"/>
    <property type="match status" value="1"/>
</dbReference>
<dbReference type="PANTHER" id="PTHR45647:SF139">
    <property type="entry name" value="OS02G0152300 PROTEIN"/>
    <property type="match status" value="1"/>
</dbReference>
<dbReference type="Gene3D" id="3.30.40.10">
    <property type="entry name" value="Zinc/RING finger domain, C3HC4 (zinc finger)"/>
    <property type="match status" value="1"/>
</dbReference>
<sequence length="856" mass="95183">MAPPSPRLPPSSVRLLQHLDATSCPPRALLFPQLLRAVLSGYGFPNNFVEGQLRSHPRDALSDLLCRDQSSEGKKHLSLCSQTCARLLASDVSISLSMSSDEILQDQLITEEGFLVGEDGTSHARLVNSASMNISRGTPDSVGLPSSAARVLMRYHSAMPPSRLSEATAAVPFQEESRRADHWQRPGNDKTPLVTRIESKTSMATGHAGEGSSASMEDLSGLANSSAANASNHRMMDTSDLESCSDYDALSQFSFDLENSAGSSTLEALSSRNFLHELENAPMDLNPACNTNEVLPALQFESLQQQLNEAMQSAQLWVQREAECQANNLKMAEGIIEIAKKKIDEYERKLDAALQEARIASQNASSYKKELEIVGAMVEAAQRDQEILQERLAEEVRQHNVTRNDLEATRRMADASALAAELAEKEFQAERRRYEETILNLDKLRKEAEERASKEATARREAILKLRKEQKYSVYTFQEIQIATDNFCEENKLGQGGYGPVYKGKLHHMTVAIKVLAREGSQGRKEFEKEVELLSHIRHPHLVMLLGACPEHGCIVYDYMANGSLEDRLYCKDNTPPLPWYVRFRICLEVATALLFLHSRPQPVVHRDLKPGNILLDQHFVSKISDVGVAKLVPNNVTLNTTIYKETVLVGTSVYIDPAYLQTGVVTRESDVYSLGIIMLQLLTGQKPMGVTDLVEEALDCGRVEDVLDKIAGEWPLAEASALAHLSLQCADPRRKHRPNLETKILPELERLQRVADMAAASVASAGPSSSGRTNIIPGSFFCPISQEIMENPHIAADGFTYEHDAIKLWLRTNNRTVWNVRLYDQQRQAILAISLCRSFRILSILSSKLWLLQVC</sequence>
<evidence type="ECO:0000313" key="13">
    <source>
        <dbReference type="Proteomes" id="UP000886520"/>
    </source>
</evidence>
<protein>
    <recommendedName>
        <fullName evidence="3">RING-type E3 ubiquitin transferase</fullName>
        <ecNumber evidence="3">2.3.2.27</ecNumber>
    </recommendedName>
</protein>
<evidence type="ECO:0000256" key="8">
    <source>
        <dbReference type="SAM" id="Coils"/>
    </source>
</evidence>
<dbReference type="GO" id="GO:0016567">
    <property type="term" value="P:protein ubiquitination"/>
    <property type="evidence" value="ECO:0007669"/>
    <property type="project" value="InterPro"/>
</dbReference>
<keyword evidence="8" id="KW-0175">Coiled coil</keyword>
<dbReference type="InterPro" id="IPR000719">
    <property type="entry name" value="Prot_kinase_dom"/>
</dbReference>
<dbReference type="Gene3D" id="3.30.200.20">
    <property type="entry name" value="Phosphorylase Kinase, domain 1"/>
    <property type="match status" value="1"/>
</dbReference>
<dbReference type="Pfam" id="PF00069">
    <property type="entry name" value="Pkinase"/>
    <property type="match status" value="1"/>
</dbReference>
<evidence type="ECO:0000256" key="3">
    <source>
        <dbReference type="ARBA" id="ARBA00012483"/>
    </source>
</evidence>
<evidence type="ECO:0000256" key="6">
    <source>
        <dbReference type="ARBA" id="ARBA00022786"/>
    </source>
</evidence>
<organism evidence="12 13">
    <name type="scientific">Adiantum capillus-veneris</name>
    <name type="common">Maidenhair fern</name>
    <dbReference type="NCBI Taxonomy" id="13818"/>
    <lineage>
        <taxon>Eukaryota</taxon>
        <taxon>Viridiplantae</taxon>
        <taxon>Streptophyta</taxon>
        <taxon>Embryophyta</taxon>
        <taxon>Tracheophyta</taxon>
        <taxon>Polypodiopsida</taxon>
        <taxon>Polypodiidae</taxon>
        <taxon>Polypodiales</taxon>
        <taxon>Pteridineae</taxon>
        <taxon>Pteridaceae</taxon>
        <taxon>Vittarioideae</taxon>
        <taxon>Adiantum</taxon>
    </lineage>
</organism>
<dbReference type="PANTHER" id="PTHR45647">
    <property type="entry name" value="OS02G0152300 PROTEIN"/>
    <property type="match status" value="1"/>
</dbReference>
<dbReference type="SUPFAM" id="SSF57850">
    <property type="entry name" value="RING/U-box"/>
    <property type="match status" value="1"/>
</dbReference>
<evidence type="ECO:0000256" key="9">
    <source>
        <dbReference type="SAM" id="MobiDB-lite"/>
    </source>
</evidence>
<keyword evidence="13" id="KW-1185">Reference proteome</keyword>
<dbReference type="OrthoDB" id="4062651at2759"/>
<evidence type="ECO:0000256" key="5">
    <source>
        <dbReference type="ARBA" id="ARBA00022741"/>
    </source>
</evidence>
<proteinExistence type="predicted"/>
<reference evidence="12" key="1">
    <citation type="submission" date="2021-01" db="EMBL/GenBank/DDBJ databases">
        <title>Adiantum capillus-veneris genome.</title>
        <authorList>
            <person name="Fang Y."/>
            <person name="Liao Q."/>
        </authorList>
    </citation>
    <scope>NUCLEOTIDE SEQUENCE</scope>
    <source>
        <strain evidence="12">H3</strain>
        <tissue evidence="12">Leaf</tissue>
    </source>
</reference>
<dbReference type="InterPro" id="IPR013083">
    <property type="entry name" value="Znf_RING/FYVE/PHD"/>
</dbReference>
<dbReference type="EMBL" id="JABFUD020000022">
    <property type="protein sequence ID" value="KAI5062113.1"/>
    <property type="molecule type" value="Genomic_DNA"/>
</dbReference>
<dbReference type="FunFam" id="3.30.200.20:FF:000162">
    <property type="entry name" value="Adenine nucleotide alpha hydrolase-like domain kinase"/>
    <property type="match status" value="1"/>
</dbReference>
<gene>
    <name evidence="12" type="ORF">GOP47_0022652</name>
</gene>
<dbReference type="GO" id="GO:0061630">
    <property type="term" value="F:ubiquitin protein ligase activity"/>
    <property type="evidence" value="ECO:0007669"/>
    <property type="project" value="UniProtKB-EC"/>
</dbReference>
<dbReference type="InterPro" id="IPR003613">
    <property type="entry name" value="Ubox_domain"/>
</dbReference>
<evidence type="ECO:0000313" key="12">
    <source>
        <dbReference type="EMBL" id="KAI5062113.1"/>
    </source>
</evidence>
<dbReference type="GO" id="GO:0005524">
    <property type="term" value="F:ATP binding"/>
    <property type="evidence" value="ECO:0007669"/>
    <property type="project" value="UniProtKB-KW"/>
</dbReference>
<feature type="domain" description="U-box" evidence="11">
    <location>
        <begin position="776"/>
        <end position="817"/>
    </location>
</feature>
<dbReference type="CDD" id="cd16655">
    <property type="entry name" value="RING-Ubox_WDSUB1-like"/>
    <property type="match status" value="1"/>
</dbReference>
<dbReference type="SUPFAM" id="SSF56112">
    <property type="entry name" value="Protein kinase-like (PK-like)"/>
    <property type="match status" value="1"/>
</dbReference>
<dbReference type="GO" id="GO:0004672">
    <property type="term" value="F:protein kinase activity"/>
    <property type="evidence" value="ECO:0007669"/>
    <property type="project" value="InterPro"/>
</dbReference>
<dbReference type="Proteomes" id="UP000886520">
    <property type="component" value="Chromosome 22"/>
</dbReference>
<dbReference type="InterPro" id="IPR008271">
    <property type="entry name" value="Ser/Thr_kinase_AS"/>
</dbReference>
<evidence type="ECO:0000256" key="1">
    <source>
        <dbReference type="ARBA" id="ARBA00000900"/>
    </source>
</evidence>
<evidence type="ECO:0000256" key="7">
    <source>
        <dbReference type="ARBA" id="ARBA00022840"/>
    </source>
</evidence>
<keyword evidence="7" id="KW-0067">ATP-binding</keyword>
<feature type="domain" description="Protein kinase" evidence="10">
    <location>
        <begin position="487"/>
        <end position="752"/>
    </location>
</feature>
<comment type="catalytic activity">
    <reaction evidence="1">
        <text>S-ubiquitinyl-[E2 ubiquitin-conjugating enzyme]-L-cysteine + [acceptor protein]-L-lysine = [E2 ubiquitin-conjugating enzyme]-L-cysteine + N(6)-ubiquitinyl-[acceptor protein]-L-lysine.</text>
        <dbReference type="EC" id="2.3.2.27"/>
    </reaction>
</comment>
<feature type="coiled-coil region" evidence="8">
    <location>
        <begin position="329"/>
        <end position="461"/>
    </location>
</feature>
<dbReference type="InterPro" id="IPR051348">
    <property type="entry name" value="U-box_ubiquitin_ligases"/>
</dbReference>
<keyword evidence="5" id="KW-0547">Nucleotide-binding</keyword>
<evidence type="ECO:0000259" key="11">
    <source>
        <dbReference type="PROSITE" id="PS51698"/>
    </source>
</evidence>
<evidence type="ECO:0000256" key="4">
    <source>
        <dbReference type="ARBA" id="ARBA00022679"/>
    </source>
</evidence>
<comment type="caution">
    <text evidence="12">The sequence shown here is derived from an EMBL/GenBank/DDBJ whole genome shotgun (WGS) entry which is preliminary data.</text>
</comment>
<dbReference type="PROSITE" id="PS50011">
    <property type="entry name" value="PROTEIN_KINASE_DOM"/>
    <property type="match status" value="1"/>
</dbReference>
<evidence type="ECO:0000259" key="10">
    <source>
        <dbReference type="PROSITE" id="PS50011"/>
    </source>
</evidence>
<keyword evidence="4" id="KW-0808">Transferase</keyword>
<name>A0A9D4U5Z4_ADICA</name>
<dbReference type="EC" id="2.3.2.27" evidence="3"/>
<feature type="region of interest" description="Disordered" evidence="9">
    <location>
        <begin position="202"/>
        <end position="225"/>
    </location>
</feature>
<comment type="pathway">
    <text evidence="2">Protein modification; protein ubiquitination.</text>
</comment>
<dbReference type="Pfam" id="PF04564">
    <property type="entry name" value="U-box"/>
    <property type="match status" value="1"/>
</dbReference>
<dbReference type="SMART" id="SM00220">
    <property type="entry name" value="S_TKc"/>
    <property type="match status" value="1"/>
</dbReference>
<dbReference type="PROSITE" id="PS51698">
    <property type="entry name" value="U_BOX"/>
    <property type="match status" value="1"/>
</dbReference>
<dbReference type="InterPro" id="IPR011009">
    <property type="entry name" value="Kinase-like_dom_sf"/>
</dbReference>
<evidence type="ECO:0000256" key="2">
    <source>
        <dbReference type="ARBA" id="ARBA00004906"/>
    </source>
</evidence>